<feature type="coiled-coil region" evidence="1">
    <location>
        <begin position="1"/>
        <end position="35"/>
    </location>
</feature>
<protein>
    <recommendedName>
        <fullName evidence="5">Coiled-coil domain-containing protein 172</fullName>
    </recommendedName>
</protein>
<keyword evidence="4" id="KW-1185">Reference proteome</keyword>
<name>A0A8S3VKJ2_MYTED</name>
<gene>
    <name evidence="3" type="ORF">MEDL_68466</name>
</gene>
<comment type="caution">
    <text evidence="3">The sequence shown here is derived from an EMBL/GenBank/DDBJ whole genome shotgun (WGS) entry which is preliminary data.</text>
</comment>
<evidence type="ECO:0000256" key="1">
    <source>
        <dbReference type="SAM" id="Coils"/>
    </source>
</evidence>
<dbReference type="Proteomes" id="UP000683360">
    <property type="component" value="Unassembled WGS sequence"/>
</dbReference>
<feature type="compositionally biased region" description="Polar residues" evidence="2">
    <location>
        <begin position="175"/>
        <end position="197"/>
    </location>
</feature>
<sequence length="242" mass="28762">MNEDEITCKMLQNKQKTLNEQLDILKHEFEVLRNETVEVLSKKNNDTDMFCSEVEDSQVYEDKKKVVSELNEELQGFEEEKTKLERMLHDLNCKLQDEIRRTEDKENLLSCPITTPEFVKLQHQLDTLKNENLEEKCNDLQKEMCRLQQLCWQRQLKERQKQQDVKRQTRRQEQKNSVAVSNRVQLSNFSSDGNNSEQIEDDTNMELQDLFTEDLTDLNYQKSLFKTSMFNYSCITCHSVTS</sequence>
<evidence type="ECO:0000313" key="4">
    <source>
        <dbReference type="Proteomes" id="UP000683360"/>
    </source>
</evidence>
<keyword evidence="1" id="KW-0175">Coiled coil</keyword>
<evidence type="ECO:0000256" key="2">
    <source>
        <dbReference type="SAM" id="MobiDB-lite"/>
    </source>
</evidence>
<proteinExistence type="predicted"/>
<feature type="region of interest" description="Disordered" evidence="2">
    <location>
        <begin position="162"/>
        <end position="199"/>
    </location>
</feature>
<feature type="coiled-coil region" evidence="1">
    <location>
        <begin position="60"/>
        <end position="150"/>
    </location>
</feature>
<evidence type="ECO:0000313" key="3">
    <source>
        <dbReference type="EMBL" id="CAG2257219.1"/>
    </source>
</evidence>
<dbReference type="OrthoDB" id="10055570at2759"/>
<accession>A0A8S3VKJ2</accession>
<reference evidence="3" key="1">
    <citation type="submission" date="2021-03" db="EMBL/GenBank/DDBJ databases">
        <authorList>
            <person name="Bekaert M."/>
        </authorList>
    </citation>
    <scope>NUCLEOTIDE SEQUENCE</scope>
</reference>
<evidence type="ECO:0008006" key="5">
    <source>
        <dbReference type="Google" id="ProtNLM"/>
    </source>
</evidence>
<dbReference type="EMBL" id="CAJPWZ010003321">
    <property type="protein sequence ID" value="CAG2257219.1"/>
    <property type="molecule type" value="Genomic_DNA"/>
</dbReference>
<dbReference type="AlphaFoldDB" id="A0A8S3VKJ2"/>
<feature type="compositionally biased region" description="Basic and acidic residues" evidence="2">
    <location>
        <begin position="162"/>
        <end position="174"/>
    </location>
</feature>
<organism evidence="3 4">
    <name type="scientific">Mytilus edulis</name>
    <name type="common">Blue mussel</name>
    <dbReference type="NCBI Taxonomy" id="6550"/>
    <lineage>
        <taxon>Eukaryota</taxon>
        <taxon>Metazoa</taxon>
        <taxon>Spiralia</taxon>
        <taxon>Lophotrochozoa</taxon>
        <taxon>Mollusca</taxon>
        <taxon>Bivalvia</taxon>
        <taxon>Autobranchia</taxon>
        <taxon>Pteriomorphia</taxon>
        <taxon>Mytilida</taxon>
        <taxon>Mytiloidea</taxon>
        <taxon>Mytilidae</taxon>
        <taxon>Mytilinae</taxon>
        <taxon>Mytilus</taxon>
    </lineage>
</organism>